<feature type="transmembrane region" description="Helical" evidence="5">
    <location>
        <begin position="132"/>
        <end position="154"/>
    </location>
</feature>
<dbReference type="Proteomes" id="UP000584931">
    <property type="component" value="Unassembled WGS sequence"/>
</dbReference>
<feature type="transmembrane region" description="Helical" evidence="5">
    <location>
        <begin position="106"/>
        <end position="126"/>
    </location>
</feature>
<evidence type="ECO:0000256" key="5">
    <source>
        <dbReference type="SAM" id="Phobius"/>
    </source>
</evidence>
<gene>
    <name evidence="7" type="ORF">HNR06_002308</name>
    <name evidence="8" type="ORF">NOSIN_21880</name>
</gene>
<feature type="domain" description="ABC-2 type transporter transmembrane" evidence="6">
    <location>
        <begin position="26"/>
        <end position="210"/>
    </location>
</feature>
<evidence type="ECO:0000313" key="8">
    <source>
        <dbReference type="EMBL" id="OOC56149.1"/>
    </source>
</evidence>
<dbReference type="EMBL" id="MCOK01000001">
    <property type="protein sequence ID" value="OOC56149.1"/>
    <property type="molecule type" value="Genomic_DNA"/>
</dbReference>
<reference evidence="8" key="2">
    <citation type="submission" date="2016-08" db="EMBL/GenBank/DDBJ databases">
        <authorList>
            <person name="Seilhamer J.J."/>
        </authorList>
    </citation>
    <scope>NUCLEOTIDE SEQUENCE [LARGE SCALE GENOMIC DNA]</scope>
    <source>
        <strain evidence="8">UTMC102</strain>
    </source>
</reference>
<dbReference type="Pfam" id="PF01061">
    <property type="entry name" value="ABC2_membrane"/>
    <property type="match status" value="1"/>
</dbReference>
<accession>A0A7Y9XBI3</accession>
<evidence type="ECO:0000313" key="7">
    <source>
        <dbReference type="EMBL" id="NYH52719.1"/>
    </source>
</evidence>
<feature type="transmembrane region" description="Helical" evidence="5">
    <location>
        <begin position="21"/>
        <end position="45"/>
    </location>
</feature>
<evidence type="ECO:0000256" key="1">
    <source>
        <dbReference type="ARBA" id="ARBA00004141"/>
    </source>
</evidence>
<keyword evidence="2 5" id="KW-0812">Transmembrane</keyword>
<comment type="subcellular location">
    <subcellularLocation>
        <location evidence="1">Membrane</location>
        <topology evidence="1">Multi-pass membrane protein</topology>
    </subcellularLocation>
</comment>
<evidence type="ECO:0000259" key="6">
    <source>
        <dbReference type="Pfam" id="PF01061"/>
    </source>
</evidence>
<dbReference type="EMBL" id="JACCHL010000001">
    <property type="protein sequence ID" value="NYH52719.1"/>
    <property type="molecule type" value="Genomic_DNA"/>
</dbReference>
<evidence type="ECO:0000256" key="2">
    <source>
        <dbReference type="ARBA" id="ARBA00022692"/>
    </source>
</evidence>
<dbReference type="GO" id="GO:0016020">
    <property type="term" value="C:membrane"/>
    <property type="evidence" value="ECO:0007669"/>
    <property type="project" value="UniProtKB-SubCell"/>
</dbReference>
<feature type="transmembrane region" description="Helical" evidence="5">
    <location>
        <begin position="51"/>
        <end position="72"/>
    </location>
</feature>
<feature type="transmembrane region" description="Helical" evidence="5">
    <location>
        <begin position="220"/>
        <end position="238"/>
    </location>
</feature>
<name>A0A1V3C6M9_9ACTN</name>
<dbReference type="InterPro" id="IPR051784">
    <property type="entry name" value="Nod_factor_ABC_transporter"/>
</dbReference>
<comment type="caution">
    <text evidence="8">The sequence shown here is derived from an EMBL/GenBank/DDBJ whole genome shotgun (WGS) entry which is preliminary data.</text>
</comment>
<dbReference type="PANTHER" id="PTHR43229">
    <property type="entry name" value="NODULATION PROTEIN J"/>
    <property type="match status" value="1"/>
</dbReference>
<evidence type="ECO:0000313" key="10">
    <source>
        <dbReference type="Proteomes" id="UP000584931"/>
    </source>
</evidence>
<protein>
    <submittedName>
        <fullName evidence="8">ABC transporter</fullName>
    </submittedName>
    <submittedName>
        <fullName evidence="7">ABC-2 type transport system permease protein</fullName>
    </submittedName>
</protein>
<dbReference type="GO" id="GO:0140359">
    <property type="term" value="F:ABC-type transporter activity"/>
    <property type="evidence" value="ECO:0007669"/>
    <property type="project" value="InterPro"/>
</dbReference>
<evidence type="ECO:0000256" key="4">
    <source>
        <dbReference type="ARBA" id="ARBA00023136"/>
    </source>
</evidence>
<keyword evidence="3 5" id="KW-1133">Transmembrane helix</keyword>
<sequence length="245" mass="26128">MRYWMSSYGLLLGWAGLRGRATLALNLVIQTCLAVGIVVGFAFLVPNLDDATALYLSTGAPVLGLITVGMVIGPQEVASAKQEGIFEFNRSLPVPRSALIASDATIALVTALPGMLAALVVAWLRFDLDLQISPLVVPAILLTAAAAIGIGYGIGYGLAPPIARMVSQLVVFVALMFSPIVFPISRLPDWFASVHLVLPFQYMAESVRDTLSVPPDGVRLLPFAVLAAWSLAGFLVAYRMMARRT</sequence>
<keyword evidence="4 5" id="KW-0472">Membrane</keyword>
<evidence type="ECO:0000256" key="3">
    <source>
        <dbReference type="ARBA" id="ARBA00022989"/>
    </source>
</evidence>
<dbReference type="Proteomes" id="UP000189004">
    <property type="component" value="Unassembled WGS sequence"/>
</dbReference>
<dbReference type="InterPro" id="IPR013525">
    <property type="entry name" value="ABC2_TM"/>
</dbReference>
<feature type="transmembrane region" description="Helical" evidence="5">
    <location>
        <begin position="166"/>
        <end position="184"/>
    </location>
</feature>
<evidence type="ECO:0000313" key="9">
    <source>
        <dbReference type="Proteomes" id="UP000189004"/>
    </source>
</evidence>
<reference evidence="9" key="1">
    <citation type="submission" date="2016-08" db="EMBL/GenBank/DDBJ databases">
        <authorList>
            <person name="Tokovenko B."/>
            <person name="Kalinowski J."/>
        </authorList>
    </citation>
    <scope>NUCLEOTIDE SEQUENCE [LARGE SCALE GENOMIC DNA]</scope>
    <source>
        <strain evidence="9">UTMC102</strain>
    </source>
</reference>
<accession>A0A1V3C6M9</accession>
<organism evidence="8 9">
    <name type="scientific">Nocardiopsis sinuspersici</name>
    <dbReference type="NCBI Taxonomy" id="501010"/>
    <lineage>
        <taxon>Bacteria</taxon>
        <taxon>Bacillati</taxon>
        <taxon>Actinomycetota</taxon>
        <taxon>Actinomycetes</taxon>
        <taxon>Streptosporangiales</taxon>
        <taxon>Nocardiopsidaceae</taxon>
        <taxon>Nocardiopsis</taxon>
    </lineage>
</organism>
<keyword evidence="9" id="KW-1185">Reference proteome</keyword>
<proteinExistence type="predicted"/>
<reference evidence="7 10" key="3">
    <citation type="submission" date="2020-07" db="EMBL/GenBank/DDBJ databases">
        <title>Sequencing the genomes of 1000 actinobacteria strains.</title>
        <authorList>
            <person name="Klenk H.-P."/>
        </authorList>
    </citation>
    <scope>NUCLEOTIDE SEQUENCE [LARGE SCALE GENOMIC DNA]</scope>
    <source>
        <strain evidence="7 10">DSM 45278</strain>
    </source>
</reference>
<dbReference type="AlphaFoldDB" id="A0A1V3C6M9"/>
<dbReference type="PANTHER" id="PTHR43229:SF3">
    <property type="entry name" value="ABC-TYPE MULTIDRUG TRANSPORT SYSTEM, PERMEASE COMPONENT"/>
    <property type="match status" value="1"/>
</dbReference>
<dbReference type="OrthoDB" id="3699899at2"/>
<dbReference type="RefSeq" id="WP_077692586.1">
    <property type="nucleotide sequence ID" value="NZ_JACCHL010000001.1"/>
</dbReference>